<keyword evidence="4 8" id="KW-0566">Pantothenate biosynthesis</keyword>
<dbReference type="CDD" id="cd00560">
    <property type="entry name" value="PanC"/>
    <property type="match status" value="1"/>
</dbReference>
<evidence type="ECO:0000256" key="4">
    <source>
        <dbReference type="ARBA" id="ARBA00022655"/>
    </source>
</evidence>
<comment type="catalytic activity">
    <reaction evidence="7 8">
        <text>(R)-pantoate + beta-alanine + ATP = (R)-pantothenate + AMP + diphosphate + H(+)</text>
        <dbReference type="Rhea" id="RHEA:10912"/>
        <dbReference type="ChEBI" id="CHEBI:15378"/>
        <dbReference type="ChEBI" id="CHEBI:15980"/>
        <dbReference type="ChEBI" id="CHEBI:29032"/>
        <dbReference type="ChEBI" id="CHEBI:30616"/>
        <dbReference type="ChEBI" id="CHEBI:33019"/>
        <dbReference type="ChEBI" id="CHEBI:57966"/>
        <dbReference type="ChEBI" id="CHEBI:456215"/>
        <dbReference type="EC" id="6.3.2.1"/>
    </reaction>
</comment>
<dbReference type="GO" id="GO:0004592">
    <property type="term" value="F:pantoate-beta-alanine ligase activity"/>
    <property type="evidence" value="ECO:0007669"/>
    <property type="project" value="UniProtKB-UniRule"/>
</dbReference>
<dbReference type="EMBL" id="AP019377">
    <property type="protein sequence ID" value="BBH92954.1"/>
    <property type="molecule type" value="Genomic_DNA"/>
</dbReference>
<organism evidence="9">
    <name type="scientific">Thermogemmatispora argillosa</name>
    <dbReference type="NCBI Taxonomy" id="2045280"/>
    <lineage>
        <taxon>Bacteria</taxon>
        <taxon>Bacillati</taxon>
        <taxon>Chloroflexota</taxon>
        <taxon>Ktedonobacteria</taxon>
        <taxon>Thermogemmatisporales</taxon>
        <taxon>Thermogemmatisporaceae</taxon>
        <taxon>Thermogemmatispora</taxon>
    </lineage>
</organism>
<dbReference type="SUPFAM" id="SSF52374">
    <property type="entry name" value="Nucleotidylyl transferase"/>
    <property type="match status" value="1"/>
</dbReference>
<dbReference type="PANTHER" id="PTHR21299:SF1">
    <property type="entry name" value="PANTOATE--BETA-ALANINE LIGASE"/>
    <property type="match status" value="1"/>
</dbReference>
<feature type="binding site" evidence="8">
    <location>
        <position position="60"/>
    </location>
    <ligand>
        <name>beta-alanine</name>
        <dbReference type="ChEBI" id="CHEBI:57966"/>
    </ligand>
</feature>
<reference evidence="9" key="1">
    <citation type="submission" date="2018-12" db="EMBL/GenBank/DDBJ databases">
        <title>Novel natural products biosynthetic potential of the class Ktedonobacteria.</title>
        <authorList>
            <person name="Zheng Y."/>
            <person name="Saitou A."/>
            <person name="Wang C.M."/>
            <person name="Toyoda A."/>
            <person name="Minakuchi Y."/>
            <person name="Sekiguchi Y."/>
            <person name="Ueda K."/>
            <person name="Takano H."/>
            <person name="Sakai Y."/>
            <person name="Yokota A."/>
            <person name="Yabe S."/>
        </authorList>
    </citation>
    <scope>NUCLEOTIDE SEQUENCE</scope>
    <source>
        <strain evidence="9">A3-2</strain>
    </source>
</reference>
<keyword evidence="8" id="KW-0963">Cytoplasm</keyword>
<evidence type="ECO:0000256" key="5">
    <source>
        <dbReference type="ARBA" id="ARBA00022741"/>
    </source>
</evidence>
<keyword evidence="3 8" id="KW-0436">Ligase</keyword>
<feature type="binding site" evidence="8">
    <location>
        <position position="176"/>
    </location>
    <ligand>
        <name>ATP</name>
        <dbReference type="ChEBI" id="CHEBI:30616"/>
    </ligand>
</feature>
<comment type="subunit">
    <text evidence="8">Homodimer.</text>
</comment>
<dbReference type="InterPro" id="IPR004821">
    <property type="entry name" value="Cyt_trans-like"/>
</dbReference>
<comment type="similarity">
    <text evidence="2 8">Belongs to the pantothenate synthetase family.</text>
</comment>
<dbReference type="GO" id="GO:0005737">
    <property type="term" value="C:cytoplasm"/>
    <property type="evidence" value="ECO:0007669"/>
    <property type="project" value="UniProtKB-SubCell"/>
</dbReference>
<comment type="pathway">
    <text evidence="1 8">Cofactor biosynthesis; (R)-pantothenate biosynthesis; (R)-pantothenate from (R)-pantoate and beta-alanine: step 1/1.</text>
</comment>
<keyword evidence="6 8" id="KW-0067">ATP-binding</keyword>
<comment type="function">
    <text evidence="8">Catalyzes the condensation of pantoate with beta-alanine in an ATP-dependent reaction via a pantoyl-adenylate intermediate.</text>
</comment>
<feature type="binding site" evidence="8">
    <location>
        <begin position="147"/>
        <end position="150"/>
    </location>
    <ligand>
        <name>ATP</name>
        <dbReference type="ChEBI" id="CHEBI:30616"/>
    </ligand>
</feature>
<feature type="binding site" evidence="8">
    <location>
        <position position="60"/>
    </location>
    <ligand>
        <name>(R)-pantoate</name>
        <dbReference type="ChEBI" id="CHEBI:15980"/>
    </ligand>
</feature>
<dbReference type="Gene3D" id="3.40.50.620">
    <property type="entry name" value="HUPs"/>
    <property type="match status" value="1"/>
</dbReference>
<dbReference type="InterPro" id="IPR003721">
    <property type="entry name" value="Pantoate_ligase"/>
</dbReference>
<comment type="miscellaneous">
    <text evidence="8">The reaction proceeds by a bi uni uni bi ping pong mechanism.</text>
</comment>
<dbReference type="EC" id="6.3.2.1" evidence="8"/>
<evidence type="ECO:0000313" key="9">
    <source>
        <dbReference type="EMBL" id="BBH92954.1"/>
    </source>
</evidence>
<protein>
    <recommendedName>
        <fullName evidence="8">Pantothenate synthetase</fullName>
        <shortName evidence="8">PS</shortName>
        <ecNumber evidence="8">6.3.2.1</ecNumber>
    </recommendedName>
    <alternativeName>
        <fullName evidence="8">Pantoate--beta-alanine ligase</fullName>
    </alternativeName>
    <alternativeName>
        <fullName evidence="8">Pantoate-activating enzyme</fullName>
    </alternativeName>
</protein>
<dbReference type="InterPro" id="IPR042176">
    <property type="entry name" value="Pantoate_ligase_C"/>
</dbReference>
<dbReference type="NCBIfam" id="TIGR00018">
    <property type="entry name" value="panC"/>
    <property type="match status" value="1"/>
</dbReference>
<evidence type="ECO:0000256" key="7">
    <source>
        <dbReference type="ARBA" id="ARBA00048258"/>
    </source>
</evidence>
<evidence type="ECO:0000256" key="6">
    <source>
        <dbReference type="ARBA" id="ARBA00022840"/>
    </source>
</evidence>
<accession>A0A455T5Y4</accession>
<dbReference type="Gene3D" id="3.30.1300.10">
    <property type="entry name" value="Pantoate-beta-alanine ligase, C-terminal domain"/>
    <property type="match status" value="1"/>
</dbReference>
<name>A0A455T5Y4_9CHLR</name>
<dbReference type="UniPathway" id="UPA00028">
    <property type="reaction ID" value="UER00005"/>
</dbReference>
<dbReference type="PANTHER" id="PTHR21299">
    <property type="entry name" value="CYTIDYLATE KINASE/PANTOATE-BETA-ALANINE LIGASE"/>
    <property type="match status" value="1"/>
</dbReference>
<feature type="active site" description="Proton donor" evidence="8">
    <location>
        <position position="36"/>
    </location>
</feature>
<evidence type="ECO:0000256" key="8">
    <source>
        <dbReference type="HAMAP-Rule" id="MF_00158"/>
    </source>
</evidence>
<dbReference type="InterPro" id="IPR014729">
    <property type="entry name" value="Rossmann-like_a/b/a_fold"/>
</dbReference>
<feature type="binding site" evidence="8">
    <location>
        <position position="153"/>
    </location>
    <ligand>
        <name>(R)-pantoate</name>
        <dbReference type="ChEBI" id="CHEBI:15980"/>
    </ligand>
</feature>
<sequence length="293" mass="32565">MDIITTVRELRSWRTALPGQSSVGLVPTMGYLHEGHLSLVRRARAENDRVVVSIFVNPIQFGAREDLERYPRDLARDCQLLEEQGVDAVFAPTAAEMYPPHFITYVEPQGPLAREGEGASRPGHFRGVATVVLKLFNLTQPQRAYFGQKDAQQVAVIKALVADLHLPIELVIMPTVREPDGLAMSSRNSYLSPEGRRAATVLYRALLAGKEVYERRADAGTAEVVRAMRETIAREPLARLDYADVRHPETFQPLERLQAPALLAVAAFVETARLIDNFLLRADGSWETGVIVS</sequence>
<evidence type="ECO:0000256" key="1">
    <source>
        <dbReference type="ARBA" id="ARBA00004990"/>
    </source>
</evidence>
<evidence type="ECO:0000256" key="2">
    <source>
        <dbReference type="ARBA" id="ARBA00009256"/>
    </source>
</evidence>
<dbReference type="HAMAP" id="MF_00158">
    <property type="entry name" value="PanC"/>
    <property type="match status" value="1"/>
</dbReference>
<dbReference type="FunFam" id="3.40.50.620:FF:000013">
    <property type="entry name" value="Pantothenate synthetase"/>
    <property type="match status" value="1"/>
</dbReference>
<feature type="binding site" evidence="8">
    <location>
        <begin position="184"/>
        <end position="187"/>
    </location>
    <ligand>
        <name>ATP</name>
        <dbReference type="ChEBI" id="CHEBI:30616"/>
    </ligand>
</feature>
<gene>
    <name evidence="9" type="primary">panC_1</name>
    <name evidence="8" type="synonym">panC</name>
    <name evidence="9" type="ORF">KTA_11530</name>
</gene>
<feature type="binding site" evidence="8">
    <location>
        <begin position="29"/>
        <end position="36"/>
    </location>
    <ligand>
        <name>ATP</name>
        <dbReference type="ChEBI" id="CHEBI:30616"/>
    </ligand>
</feature>
<dbReference type="Pfam" id="PF02569">
    <property type="entry name" value="Pantoate_ligase"/>
    <property type="match status" value="1"/>
</dbReference>
<dbReference type="NCBIfam" id="TIGR00125">
    <property type="entry name" value="cyt_tran_rel"/>
    <property type="match status" value="1"/>
</dbReference>
<keyword evidence="5 8" id="KW-0547">Nucleotide-binding</keyword>
<dbReference type="GO" id="GO:0005524">
    <property type="term" value="F:ATP binding"/>
    <property type="evidence" value="ECO:0007669"/>
    <property type="project" value="UniProtKB-KW"/>
</dbReference>
<proteinExistence type="inferred from homology"/>
<dbReference type="AlphaFoldDB" id="A0A455T5Y4"/>
<evidence type="ECO:0000256" key="3">
    <source>
        <dbReference type="ARBA" id="ARBA00022598"/>
    </source>
</evidence>
<dbReference type="GO" id="GO:0015940">
    <property type="term" value="P:pantothenate biosynthetic process"/>
    <property type="evidence" value="ECO:0007669"/>
    <property type="project" value="UniProtKB-UniRule"/>
</dbReference>
<comment type="subcellular location">
    <subcellularLocation>
        <location evidence="8">Cytoplasm</location>
    </subcellularLocation>
</comment>